<accession>A0ABW3RIH9</accession>
<evidence type="ECO:0000259" key="3">
    <source>
        <dbReference type="Pfam" id="PF13205"/>
    </source>
</evidence>
<keyword evidence="5" id="KW-1185">Reference proteome</keyword>
<dbReference type="Pfam" id="PF10091">
    <property type="entry name" value="Glycoamylase"/>
    <property type="match status" value="1"/>
</dbReference>
<feature type="domain" description="SbsA Ig-like" evidence="3">
    <location>
        <begin position="45"/>
        <end position="135"/>
    </location>
</feature>
<dbReference type="InterPro" id="IPR014755">
    <property type="entry name" value="Cu-Rt/internalin_Ig-like"/>
</dbReference>
<keyword evidence="1" id="KW-0732">Signal</keyword>
<reference evidence="5" key="1">
    <citation type="journal article" date="2019" name="Int. J. Syst. Evol. Microbiol.">
        <title>The Global Catalogue of Microorganisms (GCM) 10K type strain sequencing project: providing services to taxonomists for standard genome sequencing and annotation.</title>
        <authorList>
            <consortium name="The Broad Institute Genomics Platform"/>
            <consortium name="The Broad Institute Genome Sequencing Center for Infectious Disease"/>
            <person name="Wu L."/>
            <person name="Ma J."/>
        </authorList>
    </citation>
    <scope>NUCLEOTIDE SEQUENCE [LARGE SCALE GENOMIC DNA]</scope>
    <source>
        <strain evidence="5">CCUG 52468</strain>
    </source>
</reference>
<evidence type="ECO:0000313" key="4">
    <source>
        <dbReference type="EMBL" id="MFD1164879.1"/>
    </source>
</evidence>
<evidence type="ECO:0000256" key="1">
    <source>
        <dbReference type="ARBA" id="ARBA00022729"/>
    </source>
</evidence>
<comment type="caution">
    <text evidence="4">The sequence shown here is derived from an EMBL/GenBank/DDBJ whole genome shotgun (WGS) entry which is preliminary data.</text>
</comment>
<dbReference type="Pfam" id="PF13205">
    <property type="entry name" value="Big_5"/>
    <property type="match status" value="1"/>
</dbReference>
<dbReference type="PROSITE" id="PS51257">
    <property type="entry name" value="PROKAR_LIPOPROTEIN"/>
    <property type="match status" value="1"/>
</dbReference>
<sequence>MKISFIFIISLLFLGCSKSNDPSPTPNDGFAVNSVAIGNNALTANPKGIELAPEFIITFDETIADQDLANNIQILNVDKSTIPATIKLIDAGKKVTIKPNANISPLSKYEILVKNTLKSTSNSTLKMQFNFPFNTAIDQSDKFNRISEDELLTLVQKQTFAYFWDFAHPTSGMIRERSTSNETVTIGGTGFGIMAIIVGANRNFISKNEGLERTKKIVAFLKSADKYHGAFSHWYNGGTGKTQPFSEKDNGADLVETSLLFQGLIAAREYYQDPNLSTDINNLFNAVEWSFFQNGQKALYWHWSPSHAWDMNLKIQGWNESLITYVLAAGATNHAIEKSVYDEGWAKNGSIKNGKSFFNYVLPLGPDNGGPLFTAQYSFLGINPTGLKDAYADYELQVKNQTHINRAYCISNPKGYYGYANNNWGLTAGDIPNGYGAQSPNNDIGVIAPTAALSSMAFTPKESKEALEFFYYKLGDKLWGKYGFKDGFSLHEPWFAENYIAIDQGPIIIAIENHRSQLIWNLLMKSPEIKNGLKKLGFTSPHII</sequence>
<dbReference type="RefSeq" id="WP_380894884.1">
    <property type="nucleotide sequence ID" value="NZ_JBHTKY010000004.1"/>
</dbReference>
<dbReference type="Gene3D" id="1.50.10.140">
    <property type="match status" value="1"/>
</dbReference>
<dbReference type="EMBL" id="JBHTKY010000004">
    <property type="protein sequence ID" value="MFD1164879.1"/>
    <property type="molecule type" value="Genomic_DNA"/>
</dbReference>
<evidence type="ECO:0000313" key="5">
    <source>
        <dbReference type="Proteomes" id="UP001597205"/>
    </source>
</evidence>
<dbReference type="Proteomes" id="UP001597205">
    <property type="component" value="Unassembled WGS sequence"/>
</dbReference>
<evidence type="ECO:0000259" key="2">
    <source>
        <dbReference type="Pfam" id="PF10091"/>
    </source>
</evidence>
<dbReference type="Gene3D" id="2.60.40.1220">
    <property type="match status" value="1"/>
</dbReference>
<dbReference type="InterPro" id="IPR032812">
    <property type="entry name" value="SbsA_Ig"/>
</dbReference>
<protein>
    <submittedName>
        <fullName evidence="4">Glucoamylase family protein</fullName>
    </submittedName>
</protein>
<proteinExistence type="predicted"/>
<gene>
    <name evidence="4" type="ORF">ACFQ2C_04580</name>
</gene>
<dbReference type="InterPro" id="IPR019282">
    <property type="entry name" value="Glycoamylase-like_cons_dom"/>
</dbReference>
<name>A0ABW3RIH9_9SPHI</name>
<feature type="domain" description="Glycoamylase-like" evidence="2">
    <location>
        <begin position="313"/>
        <end position="527"/>
    </location>
</feature>
<organism evidence="4 5">
    <name type="scientific">Sphingobacterium daejeonense</name>
    <dbReference type="NCBI Taxonomy" id="371142"/>
    <lineage>
        <taxon>Bacteria</taxon>
        <taxon>Pseudomonadati</taxon>
        <taxon>Bacteroidota</taxon>
        <taxon>Sphingobacteriia</taxon>
        <taxon>Sphingobacteriales</taxon>
        <taxon>Sphingobacteriaceae</taxon>
        <taxon>Sphingobacterium</taxon>
    </lineage>
</organism>